<sequence>MGRFTKRPYNQDVGELCKHMSAVLMVYEKSKTEPSKKSPSLDEVDAAIFKEFCLAKAGSKPAFKRELQHYIADRTEGISLDKLEKCVSSIISKYAGHSGYIYYENMDAFEDELSFFLDQQRGNLLYGLTVEEHFDLADDLLAQLDDTDMDDSDGGLMRLTEQVFESLEDRIGPGQDEQVFAQLLAALSQKRNSSLTDYDWNLFEEHFSGQDFAVRKLAFLLEHLKVPPQNASWSEEFEFKSMVGLVFSISKELGKSLTDFGQLLQDYWSQASVRELSIDGHIALGLHAEAEQLIKKELAAPEAIHHGRLRLKLKDLCRRQEKWEDYRQLLEEILLTGSIDFNLIDKLKEQLTGRPSACGSRKTGNKEMIGA</sequence>
<comment type="caution">
    <text evidence="1">The sequence shown here is derived from an EMBL/GenBank/DDBJ whole genome shotgun (WGS) entry which is preliminary data.</text>
</comment>
<dbReference type="RefSeq" id="WP_209551988.1">
    <property type="nucleotide sequence ID" value="NZ_QFAY01000030.1"/>
</dbReference>
<name>A0ABS5B0F9_9STRE</name>
<keyword evidence="2" id="KW-1185">Reference proteome</keyword>
<organism evidence="1 2">
    <name type="scientific">Streptococcus panodentis</name>
    <dbReference type="NCBI Taxonomy" id="1581472"/>
    <lineage>
        <taxon>Bacteria</taxon>
        <taxon>Bacillati</taxon>
        <taxon>Bacillota</taxon>
        <taxon>Bacilli</taxon>
        <taxon>Lactobacillales</taxon>
        <taxon>Streptococcaceae</taxon>
        <taxon>Streptococcus</taxon>
    </lineage>
</organism>
<accession>A0ABS5B0F9</accession>
<dbReference type="Proteomes" id="UP001519349">
    <property type="component" value="Unassembled WGS sequence"/>
</dbReference>
<proteinExistence type="predicted"/>
<protein>
    <submittedName>
        <fullName evidence="1">Uncharacterized protein</fullName>
    </submittedName>
</protein>
<dbReference type="EMBL" id="QFAY01000030">
    <property type="protein sequence ID" value="MBP2622001.1"/>
    <property type="molecule type" value="Genomic_DNA"/>
</dbReference>
<gene>
    <name evidence="1" type="ORF">DHL47_11880</name>
</gene>
<reference evidence="1 2" key="1">
    <citation type="submission" date="2018-05" db="EMBL/GenBank/DDBJ databases">
        <title>Draft genome sequence of Streptococcus panodentis CCUG 70867T.</title>
        <authorList>
            <person name="Salva-Serra F."/>
            <person name="Mendez V."/>
            <person name="Jaen-Luchoro D."/>
            <person name="Gonzales-Siles L."/>
            <person name="Karlsson R."/>
            <person name="Engstrom-Jakobsson H."/>
            <person name="Busquets A."/>
            <person name="Gomila M."/>
            <person name="Pineiro-Iglesias B."/>
            <person name="Bennasar-Figueras A."/>
            <person name="Seeger M."/>
            <person name="Moore E."/>
        </authorList>
    </citation>
    <scope>NUCLEOTIDE SEQUENCE [LARGE SCALE GENOMIC DNA]</scope>
    <source>
        <strain evidence="1 2">CCUG 70867</strain>
    </source>
</reference>
<evidence type="ECO:0000313" key="2">
    <source>
        <dbReference type="Proteomes" id="UP001519349"/>
    </source>
</evidence>
<evidence type="ECO:0000313" key="1">
    <source>
        <dbReference type="EMBL" id="MBP2622001.1"/>
    </source>
</evidence>